<reference evidence="2" key="1">
    <citation type="journal article" date="2011" name="Science">
        <title>The plant cell wall-decomposing machinery underlies the functional diversity of forest fungi.</title>
        <authorList>
            <person name="Eastwood D.C."/>
            <person name="Floudas D."/>
            <person name="Binder M."/>
            <person name="Majcherczyk A."/>
            <person name="Schneider P."/>
            <person name="Aerts A."/>
            <person name="Asiegbu F.O."/>
            <person name="Baker S.E."/>
            <person name="Barry K."/>
            <person name="Bendiksby M."/>
            <person name="Blumentritt M."/>
            <person name="Coutinho P.M."/>
            <person name="Cullen D."/>
            <person name="de Vries R.P."/>
            <person name="Gathman A."/>
            <person name="Goodell B."/>
            <person name="Henrissat B."/>
            <person name="Ihrmark K."/>
            <person name="Kauserud H."/>
            <person name="Kohler A."/>
            <person name="LaButti K."/>
            <person name="Lapidus A."/>
            <person name="Lavin J.L."/>
            <person name="Lee Y.-H."/>
            <person name="Lindquist E."/>
            <person name="Lilly W."/>
            <person name="Lucas S."/>
            <person name="Morin E."/>
            <person name="Murat C."/>
            <person name="Oguiza J.A."/>
            <person name="Park J."/>
            <person name="Pisabarro A.G."/>
            <person name="Riley R."/>
            <person name="Rosling A."/>
            <person name="Salamov A."/>
            <person name="Schmidt O."/>
            <person name="Schmutz J."/>
            <person name="Skrede I."/>
            <person name="Stenlid J."/>
            <person name="Wiebenga A."/>
            <person name="Xie X."/>
            <person name="Kuees U."/>
            <person name="Hibbett D.S."/>
            <person name="Hoffmeister D."/>
            <person name="Hoegberg N."/>
            <person name="Martin F."/>
            <person name="Grigoriev I.V."/>
            <person name="Watkinson S.C."/>
        </authorList>
    </citation>
    <scope>NUCLEOTIDE SEQUENCE [LARGE SCALE GENOMIC DNA]</scope>
    <source>
        <strain evidence="2">strain S7.3</strain>
    </source>
</reference>
<dbReference type="HOGENOM" id="CLU_202232_0_0_1"/>
<accession>F8QK34</accession>
<protein>
    <submittedName>
        <fullName evidence="1">Uncharacterized protein</fullName>
    </submittedName>
</protein>
<name>F8QK34_SERL3</name>
<evidence type="ECO:0000313" key="2">
    <source>
        <dbReference type="Proteomes" id="UP000008063"/>
    </source>
</evidence>
<keyword evidence="2" id="KW-1185">Reference proteome</keyword>
<dbReference type="AlphaFoldDB" id="F8QK34"/>
<organism evidence="2">
    <name type="scientific">Serpula lacrymans var. lacrymans (strain S7.3)</name>
    <name type="common">Dry rot fungus</name>
    <dbReference type="NCBI Taxonomy" id="936435"/>
    <lineage>
        <taxon>Eukaryota</taxon>
        <taxon>Fungi</taxon>
        <taxon>Dikarya</taxon>
        <taxon>Basidiomycota</taxon>
        <taxon>Agaricomycotina</taxon>
        <taxon>Agaricomycetes</taxon>
        <taxon>Agaricomycetidae</taxon>
        <taxon>Boletales</taxon>
        <taxon>Coniophorineae</taxon>
        <taxon>Serpulaceae</taxon>
        <taxon>Serpula</taxon>
    </lineage>
</organism>
<dbReference type="InParanoid" id="F8QK34"/>
<proteinExistence type="predicted"/>
<sequence>METRTERGNQNPIWKTPATLFANFILGIPQLPESLEAWIPNFLIPFFNLCPKILPLPPVFGLAWKSSLRRGVVLR</sequence>
<dbReference type="Proteomes" id="UP000008063">
    <property type="component" value="Unassembled WGS sequence"/>
</dbReference>
<dbReference type="EMBL" id="GL945888">
    <property type="protein sequence ID" value="EGN91336.1"/>
    <property type="molecule type" value="Genomic_DNA"/>
</dbReference>
<gene>
    <name evidence="1" type="ORF">SERLA73DRAFT_118418</name>
</gene>
<evidence type="ECO:0000313" key="1">
    <source>
        <dbReference type="EMBL" id="EGN91336.1"/>
    </source>
</evidence>